<dbReference type="GO" id="GO:0022857">
    <property type="term" value="F:transmembrane transporter activity"/>
    <property type="evidence" value="ECO:0007669"/>
    <property type="project" value="InterPro"/>
</dbReference>
<dbReference type="SUPFAM" id="SSF81345">
    <property type="entry name" value="ABC transporter involved in vitamin B12 uptake, BtuC"/>
    <property type="match status" value="1"/>
</dbReference>
<evidence type="ECO:0000313" key="11">
    <source>
        <dbReference type="Proteomes" id="UP000252187"/>
    </source>
</evidence>
<sequence>MTLAPERTTAPVVPAPPRRRPPLRRPSALVTLWLGGLGLLAVSTALVITIGPSGLTAADVIQSALARLTGADSGLTRIQEGIIWNLRLPRTLMAALAGAGLALCGVILQSLLRNPLADPYILGISSGASTGAVLVVVLGVGAGAVGLTTGAFVGALAAFGFVLVLAFASGGTPDRVVLAGVAATQLFSAVTSFVVYIAADAEQTRGVLFWLLGSLASVRWSDVAVCGVVVLLGLVACLLHTSSLDAFTFGQDAAAALGVNVARTRLVLMVVTALVTAVIVSTCGAIGFVGLVLPHAARALVGGRHRVLVPTAALMGAVFVVWIDAVSRTVIAPQELPIGVATALIGVPAFVGLLLRRGHGR</sequence>
<dbReference type="GO" id="GO:0005886">
    <property type="term" value="C:plasma membrane"/>
    <property type="evidence" value="ECO:0007669"/>
    <property type="project" value="UniProtKB-SubCell"/>
</dbReference>
<evidence type="ECO:0000256" key="8">
    <source>
        <dbReference type="SAM" id="MobiDB-lite"/>
    </source>
</evidence>
<evidence type="ECO:0000256" key="6">
    <source>
        <dbReference type="ARBA" id="ARBA00022989"/>
    </source>
</evidence>
<dbReference type="InterPro" id="IPR037294">
    <property type="entry name" value="ABC_BtuC-like"/>
</dbReference>
<keyword evidence="6 9" id="KW-1133">Transmembrane helix</keyword>
<dbReference type="FunFam" id="1.10.3470.10:FF:000001">
    <property type="entry name" value="Vitamin B12 ABC transporter permease BtuC"/>
    <property type="match status" value="1"/>
</dbReference>
<protein>
    <submittedName>
        <fullName evidence="10">Iron ABC transporter permease</fullName>
    </submittedName>
</protein>
<accession>A0A365P9Z2</accession>
<evidence type="ECO:0000256" key="2">
    <source>
        <dbReference type="ARBA" id="ARBA00007935"/>
    </source>
</evidence>
<comment type="subcellular location">
    <subcellularLocation>
        <location evidence="1">Cell membrane</location>
        <topology evidence="1">Multi-pass membrane protein</topology>
    </subcellularLocation>
</comment>
<evidence type="ECO:0000256" key="1">
    <source>
        <dbReference type="ARBA" id="ARBA00004651"/>
    </source>
</evidence>
<feature type="transmembrane region" description="Helical" evidence="9">
    <location>
        <begin position="268"/>
        <end position="293"/>
    </location>
</feature>
<feature type="region of interest" description="Disordered" evidence="8">
    <location>
        <begin position="1"/>
        <end position="21"/>
    </location>
</feature>
<dbReference type="PANTHER" id="PTHR30472:SF67">
    <property type="entry name" value="PERMEASE OF ABC TRANSPORTER-RELATED"/>
    <property type="match status" value="1"/>
</dbReference>
<comment type="similarity">
    <text evidence="2">Belongs to the binding-protein-dependent transport system permease family. FecCD subfamily.</text>
</comment>
<keyword evidence="7 9" id="KW-0472">Membrane</keyword>
<evidence type="ECO:0000256" key="3">
    <source>
        <dbReference type="ARBA" id="ARBA00022448"/>
    </source>
</evidence>
<dbReference type="Proteomes" id="UP000252187">
    <property type="component" value="Unassembled WGS sequence"/>
</dbReference>
<feature type="transmembrane region" description="Helical" evidence="9">
    <location>
        <begin position="151"/>
        <end position="169"/>
    </location>
</feature>
<dbReference type="GeneID" id="97369240"/>
<dbReference type="RefSeq" id="WP_119192617.1">
    <property type="nucleotide sequence ID" value="NZ_JBITUO010000003.1"/>
</dbReference>
<keyword evidence="3" id="KW-0813">Transport</keyword>
<dbReference type="InterPro" id="IPR000522">
    <property type="entry name" value="ABC_transptr_permease_BtuC"/>
</dbReference>
<feature type="transmembrane region" description="Helical" evidence="9">
    <location>
        <begin position="336"/>
        <end position="355"/>
    </location>
</feature>
<dbReference type="Gene3D" id="1.10.3470.10">
    <property type="entry name" value="ABC transporter involved in vitamin B12 uptake, BtuC"/>
    <property type="match status" value="1"/>
</dbReference>
<proteinExistence type="inferred from homology"/>
<gene>
    <name evidence="10" type="ORF">DQ226_09525</name>
</gene>
<evidence type="ECO:0000256" key="4">
    <source>
        <dbReference type="ARBA" id="ARBA00022475"/>
    </source>
</evidence>
<dbReference type="EMBL" id="QNTT01000021">
    <property type="protein sequence ID" value="RBA36202.1"/>
    <property type="molecule type" value="Genomic_DNA"/>
</dbReference>
<evidence type="ECO:0000313" key="10">
    <source>
        <dbReference type="EMBL" id="RBA36202.1"/>
    </source>
</evidence>
<feature type="transmembrane region" description="Helical" evidence="9">
    <location>
        <begin position="219"/>
        <end position="239"/>
    </location>
</feature>
<keyword evidence="4" id="KW-1003">Cell membrane</keyword>
<evidence type="ECO:0000256" key="5">
    <source>
        <dbReference type="ARBA" id="ARBA00022692"/>
    </source>
</evidence>
<comment type="caution">
    <text evidence="10">The sequence shown here is derived from an EMBL/GenBank/DDBJ whole genome shotgun (WGS) entry which is preliminary data.</text>
</comment>
<name>A0A365P9Z2_9ACTN</name>
<feature type="transmembrane region" description="Helical" evidence="9">
    <location>
        <begin position="120"/>
        <end position="145"/>
    </location>
</feature>
<dbReference type="GO" id="GO:0033214">
    <property type="term" value="P:siderophore-iron import into cell"/>
    <property type="evidence" value="ECO:0007669"/>
    <property type="project" value="TreeGrafter"/>
</dbReference>
<feature type="transmembrane region" description="Helical" evidence="9">
    <location>
        <begin position="28"/>
        <end position="50"/>
    </location>
</feature>
<reference evidence="10 11" key="1">
    <citation type="submission" date="2018-06" db="EMBL/GenBank/DDBJ databases">
        <title>Whole genome sequencing of four bacterial strains from South Shetland trench revealing bio-synthetic gene clusters.</title>
        <authorList>
            <person name="Abdel-Mageed W.M."/>
            <person name="Lehri B."/>
            <person name="Jarmusch S.A."/>
            <person name="Miranda K."/>
            <person name="Goodfellow M."/>
            <person name="Jaspars M."/>
            <person name="Karlyshev A.V."/>
        </authorList>
    </citation>
    <scope>NUCLEOTIDE SEQUENCE [LARGE SCALE GENOMIC DNA]</scope>
    <source>
        <strain evidence="10 11">SST1</strain>
    </source>
</reference>
<feature type="transmembrane region" description="Helical" evidence="9">
    <location>
        <begin position="91"/>
        <end position="108"/>
    </location>
</feature>
<dbReference type="Pfam" id="PF01032">
    <property type="entry name" value="FecCD"/>
    <property type="match status" value="1"/>
</dbReference>
<feature type="transmembrane region" description="Helical" evidence="9">
    <location>
        <begin position="176"/>
        <end position="199"/>
    </location>
</feature>
<evidence type="ECO:0000256" key="9">
    <source>
        <dbReference type="SAM" id="Phobius"/>
    </source>
</evidence>
<organism evidence="10 11">
    <name type="scientific">Dietzia maris</name>
    <dbReference type="NCBI Taxonomy" id="37915"/>
    <lineage>
        <taxon>Bacteria</taxon>
        <taxon>Bacillati</taxon>
        <taxon>Actinomycetota</taxon>
        <taxon>Actinomycetes</taxon>
        <taxon>Mycobacteriales</taxon>
        <taxon>Dietziaceae</taxon>
        <taxon>Dietzia</taxon>
    </lineage>
</organism>
<dbReference type="AlphaFoldDB" id="A0A365P9Z2"/>
<dbReference type="CDD" id="cd06550">
    <property type="entry name" value="TM_ABC_iron-siderophores_like"/>
    <property type="match status" value="1"/>
</dbReference>
<keyword evidence="5 9" id="KW-0812">Transmembrane</keyword>
<dbReference type="PANTHER" id="PTHR30472">
    <property type="entry name" value="FERRIC ENTEROBACTIN TRANSPORT SYSTEM PERMEASE PROTEIN"/>
    <property type="match status" value="1"/>
</dbReference>
<feature type="transmembrane region" description="Helical" evidence="9">
    <location>
        <begin position="305"/>
        <end position="324"/>
    </location>
</feature>
<evidence type="ECO:0000256" key="7">
    <source>
        <dbReference type="ARBA" id="ARBA00023136"/>
    </source>
</evidence>